<evidence type="ECO:0000313" key="1">
    <source>
        <dbReference type="EnsemblMetazoa" id="XP_038053926.1"/>
    </source>
</evidence>
<organism evidence="1 2">
    <name type="scientific">Patiria miniata</name>
    <name type="common">Bat star</name>
    <name type="synonym">Asterina miniata</name>
    <dbReference type="NCBI Taxonomy" id="46514"/>
    <lineage>
        <taxon>Eukaryota</taxon>
        <taxon>Metazoa</taxon>
        <taxon>Echinodermata</taxon>
        <taxon>Eleutherozoa</taxon>
        <taxon>Asterozoa</taxon>
        <taxon>Asteroidea</taxon>
        <taxon>Valvatacea</taxon>
        <taxon>Valvatida</taxon>
        <taxon>Asterinidae</taxon>
        <taxon>Patiria</taxon>
    </lineage>
</organism>
<dbReference type="GeneID" id="119726343"/>
<sequence length="154" mass="18137">MTEEEKAVIRDGWNIHRNNYVRILAYVRRHIPANLREVYEGGRTHAALRRRIRDYVQRELQGAVEEREQEMRHAGPVAPWRARQEEMDRLNAVAEVPPPPPIVPPPPPIVPPRRREPLWALARRNQESFSDMLDAHQVRVERVDRILDAIEENL</sequence>
<accession>A0A913ZS61</accession>
<dbReference type="RefSeq" id="XP_038053926.1">
    <property type="nucleotide sequence ID" value="XM_038197998.1"/>
</dbReference>
<dbReference type="EnsemblMetazoa" id="XM_038197998.1">
    <property type="protein sequence ID" value="XP_038053926.1"/>
    <property type="gene ID" value="LOC119726343"/>
</dbReference>
<proteinExistence type="predicted"/>
<reference evidence="1" key="1">
    <citation type="submission" date="2022-11" db="UniProtKB">
        <authorList>
            <consortium name="EnsemblMetazoa"/>
        </authorList>
    </citation>
    <scope>IDENTIFICATION</scope>
</reference>
<dbReference type="Proteomes" id="UP000887568">
    <property type="component" value="Unplaced"/>
</dbReference>
<protein>
    <submittedName>
        <fullName evidence="1">Uncharacterized protein</fullName>
    </submittedName>
</protein>
<evidence type="ECO:0000313" key="2">
    <source>
        <dbReference type="Proteomes" id="UP000887568"/>
    </source>
</evidence>
<keyword evidence="2" id="KW-1185">Reference proteome</keyword>
<dbReference type="AlphaFoldDB" id="A0A913ZS61"/>
<name>A0A913ZS61_PATMI</name>